<keyword evidence="2" id="KW-0732">Signal</keyword>
<evidence type="ECO:0000256" key="1">
    <source>
        <dbReference type="SAM" id="MobiDB-lite"/>
    </source>
</evidence>
<organism evidence="3 4">
    <name type="scientific">Streptomyces chengmaiensis</name>
    <dbReference type="NCBI Taxonomy" id="3040919"/>
    <lineage>
        <taxon>Bacteria</taxon>
        <taxon>Bacillati</taxon>
        <taxon>Actinomycetota</taxon>
        <taxon>Actinomycetes</taxon>
        <taxon>Kitasatosporales</taxon>
        <taxon>Streptomycetaceae</taxon>
        <taxon>Streptomyces</taxon>
    </lineage>
</organism>
<keyword evidence="4" id="KW-1185">Reference proteome</keyword>
<name>A0ABT6HLR8_9ACTN</name>
<feature type="region of interest" description="Disordered" evidence="1">
    <location>
        <begin position="39"/>
        <end position="58"/>
    </location>
</feature>
<comment type="caution">
    <text evidence="3">The sequence shown here is derived from an EMBL/GenBank/DDBJ whole genome shotgun (WGS) entry which is preliminary data.</text>
</comment>
<feature type="signal peptide" evidence="2">
    <location>
        <begin position="1"/>
        <end position="29"/>
    </location>
</feature>
<evidence type="ECO:0000313" key="4">
    <source>
        <dbReference type="Proteomes" id="UP001223144"/>
    </source>
</evidence>
<sequence length="58" mass="5650">MLRARVAKAAALTALAAATLVVPAAAAVAAPLPGAQIALPQADSEPESPAAEGDMGWQ</sequence>
<reference evidence="3 4" key="1">
    <citation type="submission" date="2023-04" db="EMBL/GenBank/DDBJ databases">
        <title>Streptomyces chengmaiensis sp. nov. isolated from the stem of mangrove plant in Hainan.</title>
        <authorList>
            <person name="Huang X."/>
            <person name="Zhou S."/>
            <person name="Chu X."/>
            <person name="Xie Y."/>
            <person name="Lin Y."/>
        </authorList>
    </citation>
    <scope>NUCLEOTIDE SEQUENCE [LARGE SCALE GENOMIC DNA]</scope>
    <source>
        <strain evidence="3 4">HNM0663</strain>
    </source>
</reference>
<evidence type="ECO:0000313" key="3">
    <source>
        <dbReference type="EMBL" id="MDH2389208.1"/>
    </source>
</evidence>
<feature type="chain" id="PRO_5046902225" evidence="2">
    <location>
        <begin position="30"/>
        <end position="58"/>
    </location>
</feature>
<proteinExistence type="predicted"/>
<dbReference type="RefSeq" id="WP_279927535.1">
    <property type="nucleotide sequence ID" value="NZ_JARWBG010000009.1"/>
</dbReference>
<evidence type="ECO:0000256" key="2">
    <source>
        <dbReference type="SAM" id="SignalP"/>
    </source>
</evidence>
<accession>A0ABT6HLR8</accession>
<dbReference type="Proteomes" id="UP001223144">
    <property type="component" value="Unassembled WGS sequence"/>
</dbReference>
<dbReference type="EMBL" id="JARWBG010000009">
    <property type="protein sequence ID" value="MDH2389208.1"/>
    <property type="molecule type" value="Genomic_DNA"/>
</dbReference>
<gene>
    <name evidence="3" type="ORF">QCN29_10490</name>
</gene>
<protein>
    <submittedName>
        <fullName evidence="3">Uncharacterized protein</fullName>
    </submittedName>
</protein>